<name>A0A5D2V905_GOSMU</name>
<evidence type="ECO:0000256" key="1">
    <source>
        <dbReference type="SAM" id="SignalP"/>
    </source>
</evidence>
<proteinExistence type="predicted"/>
<evidence type="ECO:0000313" key="3">
    <source>
        <dbReference type="Proteomes" id="UP000323597"/>
    </source>
</evidence>
<dbReference type="AlphaFoldDB" id="A0A5D2V905"/>
<organism evidence="2 3">
    <name type="scientific">Gossypium mustelinum</name>
    <name type="common">Cotton</name>
    <name type="synonym">Gossypium caicoense</name>
    <dbReference type="NCBI Taxonomy" id="34275"/>
    <lineage>
        <taxon>Eukaryota</taxon>
        <taxon>Viridiplantae</taxon>
        <taxon>Streptophyta</taxon>
        <taxon>Embryophyta</taxon>
        <taxon>Tracheophyta</taxon>
        <taxon>Spermatophyta</taxon>
        <taxon>Magnoliopsida</taxon>
        <taxon>eudicotyledons</taxon>
        <taxon>Gunneridae</taxon>
        <taxon>Pentapetalae</taxon>
        <taxon>rosids</taxon>
        <taxon>malvids</taxon>
        <taxon>Malvales</taxon>
        <taxon>Malvaceae</taxon>
        <taxon>Malvoideae</taxon>
        <taxon>Gossypium</taxon>
    </lineage>
</organism>
<evidence type="ECO:0000313" key="2">
    <source>
        <dbReference type="EMBL" id="TYI85815.1"/>
    </source>
</evidence>
<sequence>MGCFYCFAKFLTCFWLLVGEENMEALDDDDEEENRGNEKKDSSFSFILNVNDAKASSFLTFSTLMQLSFMVTTC</sequence>
<gene>
    <name evidence="2" type="ORF">E1A91_D04G022500v1</name>
</gene>
<keyword evidence="1" id="KW-0732">Signal</keyword>
<feature type="signal peptide" evidence="1">
    <location>
        <begin position="1"/>
        <end position="25"/>
    </location>
</feature>
<reference evidence="2 3" key="1">
    <citation type="submission" date="2019-07" db="EMBL/GenBank/DDBJ databases">
        <title>WGS assembly of Gossypium mustelinum.</title>
        <authorList>
            <person name="Chen Z.J."/>
            <person name="Sreedasyam A."/>
            <person name="Ando A."/>
            <person name="Song Q."/>
            <person name="De L."/>
            <person name="Hulse-Kemp A."/>
            <person name="Ding M."/>
            <person name="Ye W."/>
            <person name="Kirkbride R."/>
            <person name="Jenkins J."/>
            <person name="Plott C."/>
            <person name="Lovell J."/>
            <person name="Lin Y.-M."/>
            <person name="Vaughn R."/>
            <person name="Liu B."/>
            <person name="Li W."/>
            <person name="Simpson S."/>
            <person name="Scheffler B."/>
            <person name="Saski C."/>
            <person name="Grover C."/>
            <person name="Hu G."/>
            <person name="Conover J."/>
            <person name="Carlson J."/>
            <person name="Shu S."/>
            <person name="Boston L."/>
            <person name="Williams M."/>
            <person name="Peterson D."/>
            <person name="Mcgee K."/>
            <person name="Jones D."/>
            <person name="Wendel J."/>
            <person name="Stelly D."/>
            <person name="Grimwood J."/>
            <person name="Schmutz J."/>
        </authorList>
    </citation>
    <scope>NUCLEOTIDE SEQUENCE [LARGE SCALE GENOMIC DNA]</scope>
    <source>
        <strain evidence="2">1408120.09</strain>
    </source>
</reference>
<dbReference type="EMBL" id="CM017652">
    <property type="protein sequence ID" value="TYI85815.1"/>
    <property type="molecule type" value="Genomic_DNA"/>
</dbReference>
<accession>A0A5D2V905</accession>
<protein>
    <submittedName>
        <fullName evidence="2">Uncharacterized protein</fullName>
    </submittedName>
</protein>
<dbReference type="Proteomes" id="UP000323597">
    <property type="component" value="Chromosome D04"/>
</dbReference>
<keyword evidence="3" id="KW-1185">Reference proteome</keyword>
<feature type="chain" id="PRO_5023147782" evidence="1">
    <location>
        <begin position="26"/>
        <end position="74"/>
    </location>
</feature>